<keyword evidence="4" id="KW-0378">Hydrolase</keyword>
<dbReference type="SUPFAM" id="SSF82771">
    <property type="entry name" value="GIY-YIG endonuclease"/>
    <property type="match status" value="1"/>
</dbReference>
<comment type="caution">
    <text evidence="4">The sequence shown here is derived from an EMBL/GenBank/DDBJ whole genome shotgun (WGS) entry which is preliminary data.</text>
</comment>
<proteinExistence type="inferred from homology"/>
<feature type="compositionally biased region" description="Basic and acidic residues" evidence="2">
    <location>
        <begin position="89"/>
        <end position="100"/>
    </location>
</feature>
<dbReference type="InterPro" id="IPR000305">
    <property type="entry name" value="GIY-YIG_endonuc"/>
</dbReference>
<evidence type="ECO:0000313" key="5">
    <source>
        <dbReference type="Proteomes" id="UP000030153"/>
    </source>
</evidence>
<sequence>METDEHVVYMLRCKDATIYTGYTNDLAKRLSMHESGKGAKYTRGRGPFTLVYCAHYSTKREAMQEEYRIKRLTRSQKERLIHSGQKGMANHEDSKKLRNS</sequence>
<reference evidence="4 5" key="1">
    <citation type="submission" date="2013-08" db="EMBL/GenBank/DDBJ databases">
        <title>Genome of Pontibacillus chungwhensis.</title>
        <authorList>
            <person name="Wang Q."/>
            <person name="Wang G."/>
        </authorList>
    </citation>
    <scope>NUCLEOTIDE SEQUENCE [LARGE SCALE GENOMIC DNA]</scope>
    <source>
        <strain evidence="4 5">BH030062</strain>
    </source>
</reference>
<dbReference type="RefSeq" id="WP_036787247.1">
    <property type="nucleotide sequence ID" value="NZ_AVBG01000019.1"/>
</dbReference>
<keyword evidence="4" id="KW-0540">Nuclease</keyword>
<protein>
    <submittedName>
        <fullName evidence="4">Endonuclease</fullName>
    </submittedName>
</protein>
<dbReference type="EMBL" id="AVBG01000019">
    <property type="protein sequence ID" value="KGP89928.1"/>
    <property type="molecule type" value="Genomic_DNA"/>
</dbReference>
<keyword evidence="4" id="KW-0255">Endonuclease</keyword>
<dbReference type="Proteomes" id="UP000030153">
    <property type="component" value="Unassembled WGS sequence"/>
</dbReference>
<dbReference type="PANTHER" id="PTHR34477:SF1">
    <property type="entry name" value="UPF0213 PROTEIN YHBQ"/>
    <property type="match status" value="1"/>
</dbReference>
<dbReference type="PANTHER" id="PTHR34477">
    <property type="entry name" value="UPF0213 PROTEIN YHBQ"/>
    <property type="match status" value="1"/>
</dbReference>
<evidence type="ECO:0000256" key="2">
    <source>
        <dbReference type="SAM" id="MobiDB-lite"/>
    </source>
</evidence>
<feature type="domain" description="GIY-YIG" evidence="3">
    <location>
        <begin position="4"/>
        <end position="79"/>
    </location>
</feature>
<dbReference type="eggNOG" id="COG2827">
    <property type="taxonomic scope" value="Bacteria"/>
</dbReference>
<dbReference type="GO" id="GO:0004519">
    <property type="term" value="F:endonuclease activity"/>
    <property type="evidence" value="ECO:0007669"/>
    <property type="project" value="UniProtKB-KW"/>
</dbReference>
<evidence type="ECO:0000259" key="3">
    <source>
        <dbReference type="PROSITE" id="PS50164"/>
    </source>
</evidence>
<dbReference type="InterPro" id="IPR050190">
    <property type="entry name" value="UPF0213_domain"/>
</dbReference>
<accession>A0A0A2UT71</accession>
<keyword evidence="5" id="KW-1185">Reference proteome</keyword>
<comment type="similarity">
    <text evidence="1">Belongs to the UPF0213 family.</text>
</comment>
<gene>
    <name evidence="4" type="ORF">N780_09835</name>
</gene>
<dbReference type="Pfam" id="PF01541">
    <property type="entry name" value="GIY-YIG"/>
    <property type="match status" value="1"/>
</dbReference>
<evidence type="ECO:0000313" key="4">
    <source>
        <dbReference type="EMBL" id="KGP89928.1"/>
    </source>
</evidence>
<dbReference type="Gene3D" id="3.40.1440.10">
    <property type="entry name" value="GIY-YIG endonuclease"/>
    <property type="match status" value="1"/>
</dbReference>
<dbReference type="OrthoDB" id="9807770at2"/>
<dbReference type="CDD" id="cd10456">
    <property type="entry name" value="GIY-YIG_UPF0213"/>
    <property type="match status" value="1"/>
</dbReference>
<dbReference type="STRING" id="1385513.N780_09835"/>
<organism evidence="4 5">
    <name type="scientific">Pontibacillus chungwhensis BH030062</name>
    <dbReference type="NCBI Taxonomy" id="1385513"/>
    <lineage>
        <taxon>Bacteria</taxon>
        <taxon>Bacillati</taxon>
        <taxon>Bacillota</taxon>
        <taxon>Bacilli</taxon>
        <taxon>Bacillales</taxon>
        <taxon>Bacillaceae</taxon>
        <taxon>Pontibacillus</taxon>
    </lineage>
</organism>
<dbReference type="AlphaFoldDB" id="A0A0A2UT71"/>
<feature type="region of interest" description="Disordered" evidence="2">
    <location>
        <begin position="74"/>
        <end position="100"/>
    </location>
</feature>
<dbReference type="InterPro" id="IPR035901">
    <property type="entry name" value="GIY-YIG_endonuc_sf"/>
</dbReference>
<evidence type="ECO:0000256" key="1">
    <source>
        <dbReference type="ARBA" id="ARBA00007435"/>
    </source>
</evidence>
<dbReference type="PROSITE" id="PS50164">
    <property type="entry name" value="GIY_YIG"/>
    <property type="match status" value="1"/>
</dbReference>
<name>A0A0A2UT71_9BACI</name>